<feature type="compositionally biased region" description="Polar residues" evidence="1">
    <location>
        <begin position="91"/>
        <end position="100"/>
    </location>
</feature>
<name>A0A1M4NHN7_9HELI</name>
<dbReference type="Proteomes" id="UP000509742">
    <property type="component" value="Chromosome"/>
</dbReference>
<evidence type="ECO:0000313" key="2">
    <source>
        <dbReference type="EMBL" id="BCD44969.1"/>
    </source>
</evidence>
<evidence type="ECO:0000313" key="4">
    <source>
        <dbReference type="EMBL" id="SFZ72371.1"/>
    </source>
</evidence>
<dbReference type="Pfam" id="PF01856">
    <property type="entry name" value="HP_OMP"/>
    <property type="match status" value="1"/>
</dbReference>
<dbReference type="InterPro" id="IPR002718">
    <property type="entry name" value="OMP_Helicobacter"/>
</dbReference>
<evidence type="ECO:0000256" key="1">
    <source>
        <dbReference type="SAM" id="MobiDB-lite"/>
    </source>
</evidence>
<feature type="compositionally biased region" description="Basic residues" evidence="1">
    <location>
        <begin position="101"/>
        <end position="114"/>
    </location>
</feature>
<dbReference type="AlphaFoldDB" id="A0A1M4NHN7"/>
<dbReference type="EMBL" id="AP023036">
    <property type="protein sequence ID" value="BCD44969.1"/>
    <property type="molecule type" value="Genomic_DNA"/>
</dbReference>
<dbReference type="EMBL" id="LT633698">
    <property type="protein sequence ID" value="SFZ72607.1"/>
    <property type="molecule type" value="Genomic_DNA"/>
</dbReference>
<dbReference type="GeneID" id="56927864"/>
<feature type="region of interest" description="Disordered" evidence="1">
    <location>
        <begin position="39"/>
        <end position="68"/>
    </location>
</feature>
<dbReference type="EMBL" id="LT633522">
    <property type="protein sequence ID" value="SFZ72234.1"/>
    <property type="molecule type" value="Genomic_DNA"/>
</dbReference>
<evidence type="ECO:0000313" key="3">
    <source>
        <dbReference type="EMBL" id="SFZ72234.1"/>
    </source>
</evidence>
<feature type="compositionally biased region" description="Polar residues" evidence="1">
    <location>
        <begin position="40"/>
        <end position="53"/>
    </location>
</feature>
<protein>
    <submittedName>
        <fullName evidence="5">OMP1331</fullName>
    </submittedName>
    <submittedName>
        <fullName evidence="3">OMP179</fullName>
    </submittedName>
    <submittedName>
        <fullName evidence="4">OMP661</fullName>
    </submittedName>
    <submittedName>
        <fullName evidence="2">Outer membrane beta-barrel protein</fullName>
    </submittedName>
</protein>
<reference evidence="2 6" key="2">
    <citation type="submission" date="2020-04" db="EMBL/GenBank/DDBJ databases">
        <title>Genomic analysis of gastric non-Helicobacter pylori Helicobacters isolated in Japan.</title>
        <authorList>
            <person name="Suzuki M."/>
            <person name="Rimbara E."/>
        </authorList>
    </citation>
    <scope>NUCLEOTIDE SEQUENCE [LARGE SCALE GENOMIC DNA]</scope>
    <source>
        <strain evidence="2 6">NHP19-0020</strain>
    </source>
</reference>
<gene>
    <name evidence="4" type="primary">omp661</name>
    <name evidence="5" type="synonym">omp1331</name>
    <name evidence="3" type="synonym">omp179</name>
    <name evidence="2" type="ORF">NHP190020_00080</name>
</gene>
<keyword evidence="6" id="KW-1185">Reference proteome</keyword>
<feature type="region of interest" description="Disordered" evidence="1">
    <location>
        <begin position="91"/>
        <end position="114"/>
    </location>
</feature>
<reference evidence="4" key="1">
    <citation type="submission" date="2016-10" db="EMBL/GenBank/DDBJ databases">
        <title>Proteomic and phylogenetic analysis of the outer membrane protein repertoire of gastric Helicobacter species.</title>
        <authorList>
            <person name="Joosten M."/>
        </authorList>
    </citation>
    <scope>NUCLEOTIDE SEQUENCE</scope>
    <source>
        <strain evidence="3">HS2</strain>
        <strain evidence="4">HS4</strain>
        <strain evidence="5">HS9</strain>
    </source>
</reference>
<organism evidence="4">
    <name type="scientific">Helicobacter suis</name>
    <dbReference type="NCBI Taxonomy" id="104628"/>
    <lineage>
        <taxon>Bacteria</taxon>
        <taxon>Pseudomonadati</taxon>
        <taxon>Campylobacterota</taxon>
        <taxon>Epsilonproteobacteria</taxon>
        <taxon>Campylobacterales</taxon>
        <taxon>Helicobacteraceae</taxon>
        <taxon>Helicobacter</taxon>
    </lineage>
</organism>
<proteinExistence type="predicted"/>
<dbReference type="RefSeq" id="WP_232087216.1">
    <property type="nucleotide sequence ID" value="NZ_AP023036.1"/>
</dbReference>
<sequence length="354" mass="39531">MRIFLSVLVLLKIQASPLPVLQDTNSDVIFKQATPDIETNHVNPTPLKQTPQEIQKEATQKANQEATEKTQEAKRLDAQIKILQEQIKNQAAQTKPSLQQKRSKMSQRTQKKKAMNYKISKQKSGFFLGGGYGVGIIHESYNSQQANSTSLGIAQNQEIFTTLPNLSGVANMANLELGYQQYFSPYFGSRVYGDLLFIPGFASFDQLNNAPSKNLGSFFYALGSLDMDLLLDAPLERQKKHFLGLYAGFGVGLMVLRDQSGKAFQGILANGYTSPNALWKMLVQVDYTVNLGIAFTYNRNLRFEVGTKIPLTYLRLGFETPATYKSSTNSQTLISQDTGFKRSTLLVMNVLYVF</sequence>
<dbReference type="EMBL" id="LT633584">
    <property type="protein sequence ID" value="SFZ72371.1"/>
    <property type="molecule type" value="Genomic_DNA"/>
</dbReference>
<accession>A0A1M4NHN7</accession>
<evidence type="ECO:0000313" key="5">
    <source>
        <dbReference type="EMBL" id="SFZ72607.1"/>
    </source>
</evidence>
<evidence type="ECO:0000313" key="6">
    <source>
        <dbReference type="Proteomes" id="UP000509742"/>
    </source>
</evidence>